<comment type="caution">
    <text evidence="3">The sequence shown here is derived from an EMBL/GenBank/DDBJ whole genome shotgun (WGS) entry which is preliminary data.</text>
</comment>
<dbReference type="InterPro" id="IPR013424">
    <property type="entry name" value="Ice-binding_C"/>
</dbReference>
<dbReference type="RefSeq" id="WP_184298407.1">
    <property type="nucleotide sequence ID" value="NZ_JACHLP010000003.1"/>
</dbReference>
<keyword evidence="1" id="KW-0732">Signal</keyword>
<dbReference type="Proteomes" id="UP000562027">
    <property type="component" value="Unassembled WGS sequence"/>
</dbReference>
<reference evidence="3 4" key="1">
    <citation type="submission" date="2020-08" db="EMBL/GenBank/DDBJ databases">
        <title>Functional genomics of gut bacteria from endangered species of beetles.</title>
        <authorList>
            <person name="Carlos-Shanley C."/>
        </authorList>
    </citation>
    <scope>NUCLEOTIDE SEQUENCE [LARGE SCALE GENOMIC DNA]</scope>
    <source>
        <strain evidence="3 4">S00239</strain>
    </source>
</reference>
<dbReference type="Pfam" id="PF07589">
    <property type="entry name" value="PEP-CTERM"/>
    <property type="match status" value="1"/>
</dbReference>
<dbReference type="AlphaFoldDB" id="A0A840L505"/>
<proteinExistence type="predicted"/>
<dbReference type="Pfam" id="PF07452">
    <property type="entry name" value="CHRD"/>
    <property type="match status" value="1"/>
</dbReference>
<name>A0A840L505_9BURK</name>
<evidence type="ECO:0000256" key="1">
    <source>
        <dbReference type="SAM" id="SignalP"/>
    </source>
</evidence>
<dbReference type="InterPro" id="IPR010895">
    <property type="entry name" value="CHRD"/>
</dbReference>
<evidence type="ECO:0000259" key="2">
    <source>
        <dbReference type="PROSITE" id="PS50933"/>
    </source>
</evidence>
<accession>A0A840L505</accession>
<protein>
    <recommendedName>
        <fullName evidence="2">CHRD domain-containing protein</fullName>
    </recommendedName>
</protein>
<feature type="domain" description="CHRD" evidence="2">
    <location>
        <begin position="23"/>
        <end position="172"/>
    </location>
</feature>
<gene>
    <name evidence="3" type="ORF">HNP55_001809</name>
</gene>
<dbReference type="SMART" id="SM00754">
    <property type="entry name" value="CHRD"/>
    <property type="match status" value="1"/>
</dbReference>
<dbReference type="PROSITE" id="PS50933">
    <property type="entry name" value="CHRD"/>
    <property type="match status" value="1"/>
</dbReference>
<dbReference type="NCBIfam" id="TIGR02595">
    <property type="entry name" value="PEP_CTERM"/>
    <property type="match status" value="1"/>
</dbReference>
<organism evidence="3 4">
    <name type="scientific">Roseateles oligotrophus</name>
    <dbReference type="NCBI Taxonomy" id="1769250"/>
    <lineage>
        <taxon>Bacteria</taxon>
        <taxon>Pseudomonadati</taxon>
        <taxon>Pseudomonadota</taxon>
        <taxon>Betaproteobacteria</taxon>
        <taxon>Burkholderiales</taxon>
        <taxon>Sphaerotilaceae</taxon>
        <taxon>Roseateles</taxon>
    </lineage>
</organism>
<sequence>MKLKPMLATTLLGLSLSAPAWAHTYVFDVILSGLAESPPNASPGSGVATVTFDMDLATLRLQTSFSGLTGTTTAAHIHCCTAAANAGNAGVATTTPSFPGFPTGVSAGSYDHTFDLTQASSYNAAFVTAQGGVANAMNALLAGAQNGKAYLNLHSNTFPGGEIRGFLQAVPEPSSYGLMGLGLALLAWRLRRA</sequence>
<keyword evidence="4" id="KW-1185">Reference proteome</keyword>
<evidence type="ECO:0000313" key="3">
    <source>
        <dbReference type="EMBL" id="MBB4843290.1"/>
    </source>
</evidence>
<dbReference type="EMBL" id="JACHLP010000003">
    <property type="protein sequence ID" value="MBB4843290.1"/>
    <property type="molecule type" value="Genomic_DNA"/>
</dbReference>
<feature type="chain" id="PRO_5032353159" description="CHRD domain-containing protein" evidence="1">
    <location>
        <begin position="23"/>
        <end position="193"/>
    </location>
</feature>
<evidence type="ECO:0000313" key="4">
    <source>
        <dbReference type="Proteomes" id="UP000562027"/>
    </source>
</evidence>
<feature type="signal peptide" evidence="1">
    <location>
        <begin position="1"/>
        <end position="22"/>
    </location>
</feature>